<evidence type="ECO:0000256" key="7">
    <source>
        <dbReference type="RuleBase" id="RU004432"/>
    </source>
</evidence>
<dbReference type="SUPFAM" id="SSF52540">
    <property type="entry name" value="P-loop containing nucleoside triphosphate hydrolases"/>
    <property type="match status" value="2"/>
</dbReference>
<evidence type="ECO:0000259" key="10">
    <source>
        <dbReference type="PROSITE" id="PS51903"/>
    </source>
</evidence>
<dbReference type="AlphaFoldDB" id="A0A0G4ESY5"/>
<dbReference type="InterPro" id="IPR041546">
    <property type="entry name" value="ClpA/ClpB_AAA_lid"/>
</dbReference>
<evidence type="ECO:0000313" key="12">
    <source>
        <dbReference type="Proteomes" id="UP000041254"/>
    </source>
</evidence>
<evidence type="ECO:0000256" key="4">
    <source>
        <dbReference type="ARBA" id="ARBA00022840"/>
    </source>
</evidence>
<dbReference type="InterPro" id="IPR027417">
    <property type="entry name" value="P-loop_NTPase"/>
</dbReference>
<evidence type="ECO:0000256" key="6">
    <source>
        <dbReference type="PROSITE-ProRule" id="PRU01251"/>
    </source>
</evidence>
<keyword evidence="2 6" id="KW-0677">Repeat</keyword>
<dbReference type="VEuPathDB" id="CryptoDB:Vbra_8079"/>
<keyword evidence="12" id="KW-1185">Reference proteome</keyword>
<dbReference type="PROSITE" id="PS51903">
    <property type="entry name" value="CLP_R"/>
    <property type="match status" value="1"/>
</dbReference>
<dbReference type="Pfam" id="PF02861">
    <property type="entry name" value="Clp_N"/>
    <property type="match status" value="1"/>
</dbReference>
<dbReference type="InterPro" id="IPR028299">
    <property type="entry name" value="ClpA/B_CS2"/>
</dbReference>
<dbReference type="InterPro" id="IPR001270">
    <property type="entry name" value="ClpA/B"/>
</dbReference>
<keyword evidence="5 7" id="KW-0143">Chaperone</keyword>
<protein>
    <recommendedName>
        <fullName evidence="10">Clp R domain-containing protein</fullName>
    </recommendedName>
</protein>
<dbReference type="InterPro" id="IPR003593">
    <property type="entry name" value="AAA+_ATPase"/>
</dbReference>
<dbReference type="InterPro" id="IPR004176">
    <property type="entry name" value="Clp_R_N"/>
</dbReference>
<keyword evidence="8" id="KW-0175">Coiled coil</keyword>
<keyword evidence="9" id="KW-0732">Signal</keyword>
<dbReference type="GO" id="GO:0005524">
    <property type="term" value="F:ATP binding"/>
    <property type="evidence" value="ECO:0007669"/>
    <property type="project" value="UniProtKB-KW"/>
</dbReference>
<dbReference type="GO" id="GO:0005737">
    <property type="term" value="C:cytoplasm"/>
    <property type="evidence" value="ECO:0007669"/>
    <property type="project" value="TreeGrafter"/>
</dbReference>
<dbReference type="InterPro" id="IPR019489">
    <property type="entry name" value="Clp_ATPase_C"/>
</dbReference>
<dbReference type="Proteomes" id="UP000041254">
    <property type="component" value="Unassembled WGS sequence"/>
</dbReference>
<dbReference type="Gene3D" id="1.10.8.60">
    <property type="match status" value="1"/>
</dbReference>
<dbReference type="OMA" id="RMEDEWQ"/>
<dbReference type="InterPro" id="IPR003959">
    <property type="entry name" value="ATPase_AAA_core"/>
</dbReference>
<dbReference type="CDD" id="cd19499">
    <property type="entry name" value="RecA-like_ClpB_Hsp104-like"/>
    <property type="match status" value="1"/>
</dbReference>
<dbReference type="STRING" id="1169540.A0A0G4ESY5"/>
<feature type="chain" id="PRO_5005187562" description="Clp R domain-containing protein" evidence="9">
    <location>
        <begin position="36"/>
        <end position="955"/>
    </location>
</feature>
<dbReference type="OrthoDB" id="47330at2759"/>
<dbReference type="Pfam" id="PF00004">
    <property type="entry name" value="AAA"/>
    <property type="match status" value="1"/>
</dbReference>
<dbReference type="FunFam" id="3.40.50.300:FF:000010">
    <property type="entry name" value="Chaperone clpB 1, putative"/>
    <property type="match status" value="1"/>
</dbReference>
<dbReference type="Pfam" id="PF07724">
    <property type="entry name" value="AAA_2"/>
    <property type="match status" value="1"/>
</dbReference>
<dbReference type="Gene3D" id="3.40.50.300">
    <property type="entry name" value="P-loop containing nucleotide triphosphate hydrolases"/>
    <property type="match status" value="3"/>
</dbReference>
<dbReference type="SMART" id="SM01086">
    <property type="entry name" value="ClpB_D2-small"/>
    <property type="match status" value="1"/>
</dbReference>
<dbReference type="GO" id="GO:0016887">
    <property type="term" value="F:ATP hydrolysis activity"/>
    <property type="evidence" value="ECO:0007669"/>
    <property type="project" value="InterPro"/>
</dbReference>
<dbReference type="InterPro" id="IPR050130">
    <property type="entry name" value="ClpA_ClpB"/>
</dbReference>
<evidence type="ECO:0000256" key="8">
    <source>
        <dbReference type="SAM" id="Coils"/>
    </source>
</evidence>
<name>A0A0G4ESY5_VITBC</name>
<dbReference type="SMART" id="SM00382">
    <property type="entry name" value="AAA"/>
    <property type="match status" value="2"/>
</dbReference>
<evidence type="ECO:0000256" key="9">
    <source>
        <dbReference type="SAM" id="SignalP"/>
    </source>
</evidence>
<dbReference type="PROSITE" id="PS00871">
    <property type="entry name" value="CLPAB_2"/>
    <property type="match status" value="1"/>
</dbReference>
<dbReference type="EMBL" id="CDMY01000302">
    <property type="protein sequence ID" value="CEM00938.1"/>
    <property type="molecule type" value="Genomic_DNA"/>
</dbReference>
<sequence>MKKEQIPAVTVKGAVMRVMLVVVLACVWCVPSTHAATFRGGRGTEGFTKDSTEKAAEMVAVAQSYAQQYNHQQTIPLHLAAAIFRDSSDLGCKLLERAGGDVNVLQETLNNEIGRLPRVHPELGQSSAPPSGALVSIFRLAERYAGERGEVVQVRHLIAMLPRDRHVQKALEAAGVNIQALLSVIEELKVTEQGDIDMGSLQLKELEKYGRDLTKDAEEGRLDPVIGRQKEIQRVIQVLTRRTKNNPVLIGDPGVGKTAIVEGLAQRVVQGDVPSSLKGRRIVALDMGALVAGASYRGEFEDRLKKVLEEVKESKGQVILFIDEIHLVLGAGKGEGAMDAANLLKPLLARGEVRCIGATTLDEYRQHVEKDAAFERRFQQVLVPEPSVQSTISILRGLKDKYESHHGIRITDNALVAAVQLSSRYISGRFLPDKAIDLVDEACASVRVQLDSKPEKIDQLERELAQLEVEAEALKKENDSKSQDRLKKVRADIGAIREQLEPLQAQYAEEFEGTEAIRNLQKRIDEVRVSADIASREGNKKEEGKLRFDLLPALEQEKKQAEAKIEKKKASNRATDQGAMLSNVVDVEQIANVVSRWTGIPVSKLTGGEKEKLLKLSEHLHERVVGQDEAIDAVAEAVLRSRAGLSRPGQPLGSFLFLGPTGVGKTELAKALAEELFDDEKHMVRIDMSEYMESHSVSRLIGSPPGYVGYGEGGQLTEAVRRRPYSVVLFDEVEKAHPQVFNVLLQVLDDGRLTDGQGKVVDFANTVIIMTSNLGSEHLTAEIFDSSDKRAKQTAKTLVMTAVRKHFRPEFLNRLDALVVFEPLSKVQLRDVMKLQMKDLAKRLEDRDITVEFSDEALDRILAAAYTPAYGARPLKRYLEKHVVTRLSRLLIAGELPDHSIVRVAPDDSHPKKLQIHVCQKDLATGRCVAGTEKLHRHEGDIDDVEMPMDVDDAS</sequence>
<dbReference type="PROSITE" id="PS00870">
    <property type="entry name" value="CLPAB_1"/>
    <property type="match status" value="1"/>
</dbReference>
<dbReference type="PANTHER" id="PTHR11638:SF18">
    <property type="entry name" value="HEAT SHOCK PROTEIN 104"/>
    <property type="match status" value="1"/>
</dbReference>
<dbReference type="PhylomeDB" id="A0A0G4ESY5"/>
<organism evidence="11 12">
    <name type="scientific">Vitrella brassicaformis (strain CCMP3155)</name>
    <dbReference type="NCBI Taxonomy" id="1169540"/>
    <lineage>
        <taxon>Eukaryota</taxon>
        <taxon>Sar</taxon>
        <taxon>Alveolata</taxon>
        <taxon>Colpodellida</taxon>
        <taxon>Vitrellaceae</taxon>
        <taxon>Vitrella</taxon>
    </lineage>
</organism>
<feature type="domain" description="Clp R" evidence="10">
    <location>
        <begin position="47"/>
        <end position="191"/>
    </location>
</feature>
<evidence type="ECO:0000256" key="2">
    <source>
        <dbReference type="ARBA" id="ARBA00022737"/>
    </source>
</evidence>
<dbReference type="CDD" id="cd00009">
    <property type="entry name" value="AAA"/>
    <property type="match status" value="1"/>
</dbReference>
<dbReference type="PRINTS" id="PR00300">
    <property type="entry name" value="CLPPROTEASEA"/>
</dbReference>
<keyword evidence="4 7" id="KW-0067">ATP-binding</keyword>
<feature type="coiled-coil region" evidence="8">
    <location>
        <begin position="517"/>
        <end position="574"/>
    </location>
</feature>
<dbReference type="FunFam" id="3.40.50.300:FF:000120">
    <property type="entry name" value="ATP-dependent chaperone ClpB"/>
    <property type="match status" value="1"/>
</dbReference>
<dbReference type="Pfam" id="PF17871">
    <property type="entry name" value="AAA_lid_9"/>
    <property type="match status" value="1"/>
</dbReference>
<dbReference type="GO" id="GO:0034605">
    <property type="term" value="P:cellular response to heat"/>
    <property type="evidence" value="ECO:0007669"/>
    <property type="project" value="TreeGrafter"/>
</dbReference>
<accession>A0A0G4ESY5</accession>
<dbReference type="SUPFAM" id="SSF81923">
    <property type="entry name" value="Double Clp-N motif"/>
    <property type="match status" value="1"/>
</dbReference>
<evidence type="ECO:0000256" key="1">
    <source>
        <dbReference type="ARBA" id="ARBA00008675"/>
    </source>
</evidence>
<dbReference type="InParanoid" id="A0A0G4ESY5"/>
<evidence type="ECO:0000256" key="3">
    <source>
        <dbReference type="ARBA" id="ARBA00022741"/>
    </source>
</evidence>
<dbReference type="PANTHER" id="PTHR11638">
    <property type="entry name" value="ATP-DEPENDENT CLP PROTEASE"/>
    <property type="match status" value="1"/>
</dbReference>
<dbReference type="InterPro" id="IPR036628">
    <property type="entry name" value="Clp_N_dom_sf"/>
</dbReference>
<evidence type="ECO:0000256" key="5">
    <source>
        <dbReference type="ARBA" id="ARBA00023186"/>
    </source>
</evidence>
<keyword evidence="3 7" id="KW-0547">Nucleotide-binding</keyword>
<evidence type="ECO:0000313" key="11">
    <source>
        <dbReference type="EMBL" id="CEM00938.1"/>
    </source>
</evidence>
<reference evidence="11 12" key="1">
    <citation type="submission" date="2014-11" db="EMBL/GenBank/DDBJ databases">
        <authorList>
            <person name="Zhu J."/>
            <person name="Qi W."/>
            <person name="Song R."/>
        </authorList>
    </citation>
    <scope>NUCLEOTIDE SEQUENCE [LARGE SCALE GENOMIC DNA]</scope>
</reference>
<comment type="similarity">
    <text evidence="1 7">Belongs to the ClpA/ClpB family.</text>
</comment>
<feature type="coiled-coil region" evidence="8">
    <location>
        <begin position="450"/>
        <end position="484"/>
    </location>
</feature>
<dbReference type="Pfam" id="PF10431">
    <property type="entry name" value="ClpB_D2-small"/>
    <property type="match status" value="1"/>
</dbReference>
<proteinExistence type="inferred from homology"/>
<dbReference type="Gene3D" id="1.10.1780.10">
    <property type="entry name" value="Clp, N-terminal domain"/>
    <property type="match status" value="1"/>
</dbReference>
<gene>
    <name evidence="11" type="ORF">Vbra_8079</name>
</gene>
<dbReference type="FunFam" id="3.40.50.300:FF:000025">
    <property type="entry name" value="ATP-dependent Clp protease subunit"/>
    <property type="match status" value="1"/>
</dbReference>
<feature type="signal peptide" evidence="9">
    <location>
        <begin position="1"/>
        <end position="35"/>
    </location>
</feature>
<dbReference type="InterPro" id="IPR018368">
    <property type="entry name" value="ClpA/B_CS1"/>
</dbReference>